<dbReference type="Pfam" id="PF02771">
    <property type="entry name" value="Acyl-CoA_dh_N"/>
    <property type="match status" value="1"/>
</dbReference>
<evidence type="ECO:0000313" key="7">
    <source>
        <dbReference type="Proteomes" id="UP001432161"/>
    </source>
</evidence>
<dbReference type="SUPFAM" id="SSF56645">
    <property type="entry name" value="Acyl-CoA dehydrogenase NM domain-like"/>
    <property type="match status" value="1"/>
</dbReference>
<dbReference type="Gene3D" id="1.10.540.10">
    <property type="entry name" value="Acyl-CoA dehydrogenase/oxidase, N-terminal domain"/>
    <property type="match status" value="1"/>
</dbReference>
<dbReference type="InterPro" id="IPR036250">
    <property type="entry name" value="AcylCo_DH-like_C"/>
</dbReference>
<dbReference type="Gene3D" id="2.40.110.10">
    <property type="entry name" value="Butyryl-CoA Dehydrogenase, subunit A, domain 2"/>
    <property type="match status" value="1"/>
</dbReference>
<evidence type="ECO:0000313" key="4">
    <source>
        <dbReference type="EMBL" id="SDE55662.1"/>
    </source>
</evidence>
<dbReference type="Gene3D" id="1.20.140.10">
    <property type="entry name" value="Butyryl-CoA Dehydrogenase, subunit A, domain 3"/>
    <property type="match status" value="1"/>
</dbReference>
<organism evidence="4 6">
    <name type="scientific">Streptomyces griseoaurantiacus</name>
    <dbReference type="NCBI Taxonomy" id="68213"/>
    <lineage>
        <taxon>Bacteria</taxon>
        <taxon>Bacillati</taxon>
        <taxon>Actinomycetota</taxon>
        <taxon>Actinomycetes</taxon>
        <taxon>Kitasatosporales</taxon>
        <taxon>Streptomycetaceae</taxon>
        <taxon>Streptomyces</taxon>
        <taxon>Streptomyces aurantiacus group</taxon>
    </lineage>
</organism>
<dbReference type="AlphaFoldDB" id="A0A1G7DW87"/>
<dbReference type="Pfam" id="PF08028">
    <property type="entry name" value="Acyl-CoA_dh_2"/>
    <property type="match status" value="1"/>
</dbReference>
<feature type="domain" description="Acyl-CoA dehydrogenase/oxidase N-terminal" evidence="2">
    <location>
        <begin position="16"/>
        <end position="79"/>
    </location>
</feature>
<dbReference type="SUPFAM" id="SSF47203">
    <property type="entry name" value="Acyl-CoA dehydrogenase C-terminal domain-like"/>
    <property type="match status" value="1"/>
</dbReference>
<dbReference type="InterPro" id="IPR046373">
    <property type="entry name" value="Acyl-CoA_Oxase/DH_mid-dom_sf"/>
</dbReference>
<dbReference type="InterPro" id="IPR037069">
    <property type="entry name" value="AcylCoA_DH/ox_N_sf"/>
</dbReference>
<dbReference type="InterPro" id="IPR013786">
    <property type="entry name" value="AcylCoA_DH/ox_N"/>
</dbReference>
<evidence type="ECO:0000259" key="2">
    <source>
        <dbReference type="Pfam" id="PF02771"/>
    </source>
</evidence>
<reference evidence="4 6" key="1">
    <citation type="submission" date="2016-10" db="EMBL/GenBank/DDBJ databases">
        <authorList>
            <person name="de Groot N.N."/>
        </authorList>
    </citation>
    <scope>NUCLEOTIDE SEQUENCE [LARGE SCALE GENOMIC DNA]</scope>
    <source>
        <strain evidence="4 6">CGMCC 4.1859</strain>
    </source>
</reference>
<dbReference type="InterPro" id="IPR013107">
    <property type="entry name" value="Acyl-CoA_DH_C"/>
</dbReference>
<dbReference type="EMBL" id="CP108330">
    <property type="protein sequence ID" value="WUR41138.1"/>
    <property type="molecule type" value="Genomic_DNA"/>
</dbReference>
<reference evidence="5" key="2">
    <citation type="submission" date="2022-10" db="EMBL/GenBank/DDBJ databases">
        <title>The complete genomes of actinobacterial strains from the NBC collection.</title>
        <authorList>
            <person name="Joergensen T.S."/>
            <person name="Alvarez Arevalo M."/>
            <person name="Sterndorff E.B."/>
            <person name="Faurdal D."/>
            <person name="Vuksanovic O."/>
            <person name="Mourched A.-S."/>
            <person name="Charusanti P."/>
            <person name="Shaw S."/>
            <person name="Blin K."/>
            <person name="Weber T."/>
        </authorList>
    </citation>
    <scope>NUCLEOTIDE SEQUENCE</scope>
    <source>
        <strain evidence="5">NBC_00489</strain>
    </source>
</reference>
<dbReference type="Proteomes" id="UP001432161">
    <property type="component" value="Chromosome"/>
</dbReference>
<sequence>MIQSKAGFEYHQILLEQAEQTERQDRLTAASVEALRRSGALALRTPVQYGGAGADATTCAVRLAEIGRACPSAAWVAGTCATAKTLFAQSFDEPIQKEYFEDPDALVCGSGAPTARGVREADGVRVTGRWESVSGSEDADWTQLALMIDGAYHVMAVPVADLAVERNWHMAGMRGTGSQRLVADGLLVPTWRTAPAALPQPQDRLFFALCVLAPVVGATRGALDVVQEMFESPRKPYMTGYASMGESPGARHWLADAARLVDRAEQSMLAVARDSARAGLAELDRARLQMSLTGAARDCRGAVERLLDLHGASGFRTTNALQLYWRDVAVGSRHPLLNPYLATEGLGTALVS</sequence>
<evidence type="ECO:0000313" key="6">
    <source>
        <dbReference type="Proteomes" id="UP000198614"/>
    </source>
</evidence>
<dbReference type="Proteomes" id="UP000198614">
    <property type="component" value="Unassembled WGS sequence"/>
</dbReference>
<proteinExistence type="predicted"/>
<protein>
    <submittedName>
        <fullName evidence="4 5">Acyl-CoA dehydrogenase</fullName>
    </submittedName>
</protein>
<dbReference type="PIRSF" id="PIRSF016578">
    <property type="entry name" value="HsaA"/>
    <property type="match status" value="1"/>
</dbReference>
<feature type="domain" description="Acyl-CoA dehydrogenase C-terminal" evidence="3">
    <location>
        <begin position="210"/>
        <end position="338"/>
    </location>
</feature>
<keyword evidence="1" id="KW-0560">Oxidoreductase</keyword>
<evidence type="ECO:0000259" key="3">
    <source>
        <dbReference type="Pfam" id="PF08028"/>
    </source>
</evidence>
<keyword evidence="7" id="KW-1185">Reference proteome</keyword>
<dbReference type="GO" id="GO:0050660">
    <property type="term" value="F:flavin adenine dinucleotide binding"/>
    <property type="evidence" value="ECO:0007669"/>
    <property type="project" value="InterPro"/>
</dbReference>
<name>A0A1G7DW87_9ACTN</name>
<gene>
    <name evidence="5" type="ORF">OHN36_30260</name>
    <name evidence="4" type="ORF">SAMN05216260_102363</name>
</gene>
<dbReference type="GO" id="GO:0016627">
    <property type="term" value="F:oxidoreductase activity, acting on the CH-CH group of donors"/>
    <property type="evidence" value="ECO:0007669"/>
    <property type="project" value="InterPro"/>
</dbReference>
<dbReference type="EMBL" id="FNAX01000002">
    <property type="protein sequence ID" value="SDE55662.1"/>
    <property type="molecule type" value="Genomic_DNA"/>
</dbReference>
<evidence type="ECO:0000313" key="5">
    <source>
        <dbReference type="EMBL" id="WUR41138.1"/>
    </source>
</evidence>
<evidence type="ECO:0000256" key="1">
    <source>
        <dbReference type="ARBA" id="ARBA00023002"/>
    </source>
</evidence>
<dbReference type="InterPro" id="IPR009100">
    <property type="entry name" value="AcylCoA_DH/oxidase_NM_dom_sf"/>
</dbReference>
<accession>A0A1G7DW87</accession>